<evidence type="ECO:0000256" key="3">
    <source>
        <dbReference type="ARBA" id="ARBA00023004"/>
    </source>
</evidence>
<evidence type="ECO:0000256" key="6">
    <source>
        <dbReference type="ARBA" id="ARBA00038001"/>
    </source>
</evidence>
<dbReference type="PROSITE" id="PS51296">
    <property type="entry name" value="RIESKE"/>
    <property type="match status" value="1"/>
</dbReference>
<evidence type="ECO:0000256" key="4">
    <source>
        <dbReference type="ARBA" id="ARBA00023014"/>
    </source>
</evidence>
<keyword evidence="2" id="KW-0479">Metal-binding</keyword>
<comment type="cofactor">
    <cofactor evidence="5">
        <name>[2Fe-2S] cluster</name>
        <dbReference type="ChEBI" id="CHEBI:190135"/>
    </cofactor>
</comment>
<keyword evidence="1" id="KW-0001">2Fe-2S</keyword>
<comment type="caution">
    <text evidence="8">The sequence shown here is derived from an EMBL/GenBank/DDBJ whole genome shotgun (WGS) entry which is preliminary data.</text>
</comment>
<organism evidence="8 9">
    <name type="scientific">Enteractinococcus coprophilus</name>
    <dbReference type="NCBI Taxonomy" id="1027633"/>
    <lineage>
        <taxon>Bacteria</taxon>
        <taxon>Bacillati</taxon>
        <taxon>Actinomycetota</taxon>
        <taxon>Actinomycetes</taxon>
        <taxon>Micrococcales</taxon>
        <taxon>Micrococcaceae</taxon>
    </lineage>
</organism>
<keyword evidence="9" id="KW-1185">Reference proteome</keyword>
<dbReference type="GO" id="GO:0046872">
    <property type="term" value="F:metal ion binding"/>
    <property type="evidence" value="ECO:0007669"/>
    <property type="project" value="UniProtKB-KW"/>
</dbReference>
<reference evidence="8 9" key="1">
    <citation type="submission" date="2019-06" db="EMBL/GenBank/DDBJ databases">
        <title>Sequencing the genomes of 1000 actinobacteria strains.</title>
        <authorList>
            <person name="Klenk H.-P."/>
        </authorList>
    </citation>
    <scope>NUCLEOTIDE SEQUENCE [LARGE SCALE GENOMIC DNA]</scope>
    <source>
        <strain evidence="8 9">DSM 24083</strain>
    </source>
</reference>
<evidence type="ECO:0000256" key="5">
    <source>
        <dbReference type="ARBA" id="ARBA00034078"/>
    </source>
</evidence>
<gene>
    <name evidence="8" type="ORF">FB556_2044</name>
</gene>
<keyword evidence="4" id="KW-0411">Iron-sulfur</keyword>
<dbReference type="OrthoDB" id="9795104at2"/>
<dbReference type="Gene3D" id="2.102.10.10">
    <property type="entry name" value="Rieske [2Fe-2S] iron-sulphur domain"/>
    <property type="match status" value="1"/>
</dbReference>
<dbReference type="Proteomes" id="UP000319746">
    <property type="component" value="Unassembled WGS sequence"/>
</dbReference>
<name>A0A543AGB4_9MICC</name>
<evidence type="ECO:0000259" key="7">
    <source>
        <dbReference type="PROSITE" id="PS51296"/>
    </source>
</evidence>
<evidence type="ECO:0000313" key="8">
    <source>
        <dbReference type="EMBL" id="TQL71556.1"/>
    </source>
</evidence>
<dbReference type="RefSeq" id="WP_141867233.1">
    <property type="nucleotide sequence ID" value="NZ_BAABAN010000001.1"/>
</dbReference>
<evidence type="ECO:0000256" key="2">
    <source>
        <dbReference type="ARBA" id="ARBA00022723"/>
    </source>
</evidence>
<dbReference type="InterPro" id="IPR017941">
    <property type="entry name" value="Rieske_2Fe-2S"/>
</dbReference>
<dbReference type="PANTHER" id="PTHR21496:SF0">
    <property type="entry name" value="RIESKE DOMAIN-CONTAINING PROTEIN"/>
    <property type="match status" value="1"/>
</dbReference>
<protein>
    <submittedName>
        <fullName evidence="8">Nitrite reductase/ring-hydroxylating ferredoxin subunit</fullName>
    </submittedName>
</protein>
<evidence type="ECO:0000313" key="9">
    <source>
        <dbReference type="Proteomes" id="UP000319746"/>
    </source>
</evidence>
<dbReference type="InterPro" id="IPR019251">
    <property type="entry name" value="DUF2231_TM"/>
</dbReference>
<dbReference type="EMBL" id="VFOU01000003">
    <property type="protein sequence ID" value="TQL71556.1"/>
    <property type="molecule type" value="Genomic_DNA"/>
</dbReference>
<evidence type="ECO:0000256" key="1">
    <source>
        <dbReference type="ARBA" id="ARBA00022714"/>
    </source>
</evidence>
<dbReference type="Pfam" id="PF00355">
    <property type="entry name" value="Rieske"/>
    <property type="match status" value="1"/>
</dbReference>
<dbReference type="Pfam" id="PF09990">
    <property type="entry name" value="DUF2231"/>
    <property type="match status" value="1"/>
</dbReference>
<dbReference type="AlphaFoldDB" id="A0A543AGB4"/>
<dbReference type="GO" id="GO:0051537">
    <property type="term" value="F:2 iron, 2 sulfur cluster binding"/>
    <property type="evidence" value="ECO:0007669"/>
    <property type="project" value="UniProtKB-KW"/>
</dbReference>
<dbReference type="GO" id="GO:0016705">
    <property type="term" value="F:oxidoreductase activity, acting on paired donors, with incorporation or reduction of molecular oxygen"/>
    <property type="evidence" value="ECO:0007669"/>
    <property type="project" value="UniProtKB-ARBA"/>
</dbReference>
<dbReference type="InterPro" id="IPR036922">
    <property type="entry name" value="Rieske_2Fe-2S_sf"/>
</dbReference>
<keyword evidence="3" id="KW-0408">Iron</keyword>
<dbReference type="GO" id="GO:0004497">
    <property type="term" value="F:monooxygenase activity"/>
    <property type="evidence" value="ECO:0007669"/>
    <property type="project" value="UniProtKB-ARBA"/>
</dbReference>
<feature type="domain" description="Rieske" evidence="7">
    <location>
        <begin position="184"/>
        <end position="279"/>
    </location>
</feature>
<sequence>MFGISRVVKRIEEEKSLDQISEPVSKVVSKLTDPDAIKYLLSGSWLGHQLHPMLTDLPIGAWMMASTLDMTGGKKMQPASQRLVALGILSSIPTAMTGASDWADSYGKERRVGMAHILGNVWGTAFQTLSWVARKNDRHKLGAGLSLLGLGFTGSAAYLGGHLTLDMGVGVSHAAFEQRTKKWTDVAAEEDVQEGQLIRVTANKTPVVLTRHKGELRALSATCVHAGGPLDKGRIEGDCIVCPWHHSKFRISDGSPMRGPAAANQPSWEIRAQEGRVLVKAAN</sequence>
<comment type="similarity">
    <text evidence="6">Belongs to the bacterial ring-hydroxylating dioxygenase ferredoxin component family.</text>
</comment>
<accession>A0A543AGB4</accession>
<proteinExistence type="inferred from homology"/>
<dbReference type="CDD" id="cd03467">
    <property type="entry name" value="Rieske"/>
    <property type="match status" value="1"/>
</dbReference>
<dbReference type="PANTHER" id="PTHR21496">
    <property type="entry name" value="FERREDOXIN-RELATED"/>
    <property type="match status" value="1"/>
</dbReference>
<dbReference type="SUPFAM" id="SSF50022">
    <property type="entry name" value="ISP domain"/>
    <property type="match status" value="1"/>
</dbReference>